<evidence type="ECO:0000313" key="2">
    <source>
        <dbReference type="EMBL" id="PRQ04512.1"/>
    </source>
</evidence>
<gene>
    <name evidence="2" type="ORF">ENSA5_07430</name>
</gene>
<dbReference type="EMBL" id="PVNK01000037">
    <property type="protein sequence ID" value="PRQ04512.1"/>
    <property type="molecule type" value="Genomic_DNA"/>
</dbReference>
<dbReference type="AlphaFoldDB" id="A0A2S9YHK3"/>
<feature type="domain" description="Putative restriction endonuclease" evidence="1">
    <location>
        <begin position="4"/>
        <end position="171"/>
    </location>
</feature>
<dbReference type="InterPro" id="IPR012296">
    <property type="entry name" value="Nuclease_put_TT1808"/>
</dbReference>
<dbReference type="Gene3D" id="3.90.1570.10">
    <property type="entry name" value="tt1808, chain A"/>
    <property type="match status" value="1"/>
</dbReference>
<dbReference type="SUPFAM" id="SSF52980">
    <property type="entry name" value="Restriction endonuclease-like"/>
    <property type="match status" value="1"/>
</dbReference>
<dbReference type="InterPro" id="IPR011335">
    <property type="entry name" value="Restrct_endonuc-II-like"/>
</dbReference>
<dbReference type="PANTHER" id="PTHR36558">
    <property type="entry name" value="GLR1098 PROTEIN"/>
    <property type="match status" value="1"/>
</dbReference>
<dbReference type="Proteomes" id="UP000237968">
    <property type="component" value="Unassembled WGS sequence"/>
</dbReference>
<evidence type="ECO:0000259" key="1">
    <source>
        <dbReference type="Pfam" id="PF05685"/>
    </source>
</evidence>
<proteinExistence type="predicted"/>
<dbReference type="InterPro" id="IPR008538">
    <property type="entry name" value="Uma2"/>
</dbReference>
<sequence>MTYAEYRALEREAKTKHEYLRGKVFAMTGGTLEHGRLAVRMSHLLTRELEARPCRVYSSDVRVRVDATDLDTYPDVSVVCGEPETAKSDAHALLNPIMLVEVLSDSTEAYDRGQKASHYRRIPSLRAYLLVSQHEPKLELQVRAEDGPWTLREAGAGERLVIEPLGIELDVDEVYRQPPAR</sequence>
<organism evidence="2 3">
    <name type="scientific">Enhygromyxa salina</name>
    <dbReference type="NCBI Taxonomy" id="215803"/>
    <lineage>
        <taxon>Bacteria</taxon>
        <taxon>Pseudomonadati</taxon>
        <taxon>Myxococcota</taxon>
        <taxon>Polyangia</taxon>
        <taxon>Nannocystales</taxon>
        <taxon>Nannocystaceae</taxon>
        <taxon>Enhygromyxa</taxon>
    </lineage>
</organism>
<comment type="caution">
    <text evidence="2">The sequence shown here is derived from an EMBL/GenBank/DDBJ whole genome shotgun (WGS) entry which is preliminary data.</text>
</comment>
<dbReference type="CDD" id="cd06260">
    <property type="entry name" value="DUF820-like"/>
    <property type="match status" value="1"/>
</dbReference>
<protein>
    <recommendedName>
        <fullName evidence="1">Putative restriction endonuclease domain-containing protein</fullName>
    </recommendedName>
</protein>
<keyword evidence="3" id="KW-1185">Reference proteome</keyword>
<dbReference type="OrthoDB" id="5503005at2"/>
<evidence type="ECO:0000313" key="3">
    <source>
        <dbReference type="Proteomes" id="UP000237968"/>
    </source>
</evidence>
<accession>A0A2S9YHK3</accession>
<name>A0A2S9YHK3_9BACT</name>
<dbReference type="PANTHER" id="PTHR36558:SF1">
    <property type="entry name" value="RESTRICTION ENDONUCLEASE DOMAIN-CONTAINING PROTEIN-RELATED"/>
    <property type="match status" value="1"/>
</dbReference>
<dbReference type="Pfam" id="PF05685">
    <property type="entry name" value="Uma2"/>
    <property type="match status" value="1"/>
</dbReference>
<reference evidence="2 3" key="1">
    <citation type="submission" date="2018-03" db="EMBL/GenBank/DDBJ databases">
        <title>Draft Genome Sequences of the Obligatory Marine Myxobacteria Enhygromyxa salina SWB005.</title>
        <authorList>
            <person name="Poehlein A."/>
            <person name="Moghaddam J.A."/>
            <person name="Harms H."/>
            <person name="Alanjari M."/>
            <person name="Koenig G.M."/>
            <person name="Daniel R."/>
            <person name="Schaeberle T.F."/>
        </authorList>
    </citation>
    <scope>NUCLEOTIDE SEQUENCE [LARGE SCALE GENOMIC DNA]</scope>
    <source>
        <strain evidence="2 3">SWB005</strain>
    </source>
</reference>